<gene>
    <name evidence="1" type="ORF">BaRGS_00033233</name>
</gene>
<evidence type="ECO:0000313" key="2">
    <source>
        <dbReference type="Proteomes" id="UP001519460"/>
    </source>
</evidence>
<dbReference type="EMBL" id="JACVVK020000403">
    <property type="protein sequence ID" value="KAK7475544.1"/>
    <property type="molecule type" value="Genomic_DNA"/>
</dbReference>
<keyword evidence="2" id="KW-1185">Reference proteome</keyword>
<comment type="caution">
    <text evidence="1">The sequence shown here is derived from an EMBL/GenBank/DDBJ whole genome shotgun (WGS) entry which is preliminary data.</text>
</comment>
<name>A0ABD0JKY5_9CAEN</name>
<accession>A0ABD0JKY5</accession>
<protein>
    <submittedName>
        <fullName evidence="1">Uncharacterized protein</fullName>
    </submittedName>
</protein>
<dbReference type="AlphaFoldDB" id="A0ABD0JKY5"/>
<sequence length="102" mass="11481">MVFISRRTSDLFSPNFPLAGPRALKLLLSSSLFHLGYLPDVIRCEHVHRIELRPKRVPSDGRVAVKAWSNLSLLLPAGSWPTERVVESSSHFWSGLAVLRCM</sequence>
<reference evidence="1 2" key="1">
    <citation type="journal article" date="2023" name="Sci. Data">
        <title>Genome assembly of the Korean intertidal mud-creeper Batillaria attramentaria.</title>
        <authorList>
            <person name="Patra A.K."/>
            <person name="Ho P.T."/>
            <person name="Jun S."/>
            <person name="Lee S.J."/>
            <person name="Kim Y."/>
            <person name="Won Y.J."/>
        </authorList>
    </citation>
    <scope>NUCLEOTIDE SEQUENCE [LARGE SCALE GENOMIC DNA]</scope>
    <source>
        <strain evidence="1">Wonlab-2016</strain>
    </source>
</reference>
<organism evidence="1 2">
    <name type="scientific">Batillaria attramentaria</name>
    <dbReference type="NCBI Taxonomy" id="370345"/>
    <lineage>
        <taxon>Eukaryota</taxon>
        <taxon>Metazoa</taxon>
        <taxon>Spiralia</taxon>
        <taxon>Lophotrochozoa</taxon>
        <taxon>Mollusca</taxon>
        <taxon>Gastropoda</taxon>
        <taxon>Caenogastropoda</taxon>
        <taxon>Sorbeoconcha</taxon>
        <taxon>Cerithioidea</taxon>
        <taxon>Batillariidae</taxon>
        <taxon>Batillaria</taxon>
    </lineage>
</organism>
<dbReference type="Proteomes" id="UP001519460">
    <property type="component" value="Unassembled WGS sequence"/>
</dbReference>
<proteinExistence type="predicted"/>
<evidence type="ECO:0000313" key="1">
    <source>
        <dbReference type="EMBL" id="KAK7475544.1"/>
    </source>
</evidence>